<dbReference type="PANTHER" id="PTHR12280">
    <property type="entry name" value="PANTOTHENATE KINASE"/>
    <property type="match status" value="1"/>
</dbReference>
<dbReference type="Pfam" id="PF01937">
    <property type="entry name" value="ARMT1-like_dom"/>
    <property type="match status" value="1"/>
</dbReference>
<sequence length="960" mass="104605">MESDGMVPPMKGTAASCPPGGSPFSNVPLQDGASSSGNAPGSPSKRAAALDLTDAVISLQTDPKRRDAPSIVLPHQNAEFISHIAIDIGGSLIKLVYFSPEHTQAEGWENGKTRNHAGGKIHFVKFETQRIDECIDFIEAKGLHRTHKGNGEPDGRVRIVATGGGAFKYADKFEERLGVLLEKEDEMDCLVSGSNFLLKAIRHEAFMYENSQTIFAPSNTDQDLYPYLLVNIGSGVSMLKVDGDGQYERVSGSSLGGGTFWGLCRLLTKCRSFDEMLELSSRGDNSKVDMLVGDIYGDRDYSAIGLSASTIASSFGKVVAENKDLEDYDPADIAVALTRMVSYNISHLAYLNAKAYGIQRVFFGGFYIRGHPYTMETISYAIRFWSKGTMSAKFLRHEGFLGAVGAFLKVHPMTPPSQAPTGSREPRKVRASFVERFSMGAPYSGGKIHGRAFSDVAEKVDWVERFVRLGTQATEAARSESDRAQAGTGLSRDSSGSDFLAPESPSPSSSPSPMPRMNLHLGVLHYTPSREPFPLLADPVQYTPDTLDIWGNRSEMDYWLGVLLDQIGTVVEKAAACDGQPDGRRRAAAFGRALEAHLVKMRSEPGAYGQLGLSDLLEMREDCLREFRFTDVYRLDKARENAAALEVLPDLLTELDEMAPVPRLTALIEGCLAANIFDWGAKACVDLYHNGTILEIYREARTKLSRRPWRVDTFDALAAKWFDVSSPDSLNEASAVPRSPFRRVIMFVDNAGADVVLGMIPLARELLRMGAEVVMCANSQPAINDITAPELRALLNQVAAVCPVIKAARAAAQRAEVEAGSNVPSYPGLRRRVPSSGRLMEQGLLHTGPASALEHGRDESPGRTQLPPGTREARLYVCGNGQGSPCLDLRRVPEALADATVGTDLVIIEGMGRAIHTNYRSRFKCASLKLAMIKNQHLAETLFSGNVYDCVCLYEPPATT</sequence>
<keyword evidence="4" id="KW-0479">Metal-binding</keyword>
<proteinExistence type="predicted"/>
<evidence type="ECO:0000256" key="2">
    <source>
        <dbReference type="ARBA" id="ARBA00001967"/>
    </source>
</evidence>
<comment type="cofactor">
    <cofactor evidence="1">
        <name>Mn(2+)</name>
        <dbReference type="ChEBI" id="CHEBI:29035"/>
    </cofactor>
</comment>
<keyword evidence="9" id="KW-0464">Manganese</keyword>
<dbReference type="Gene3D" id="1.20.1700.10">
    <property type="entry name" value="AF1104-like"/>
    <property type="match status" value="1"/>
</dbReference>
<keyword evidence="6" id="KW-0378">Hydrolase</keyword>
<keyword evidence="5" id="KW-0547">Nucleotide-binding</keyword>
<dbReference type="SUPFAM" id="SSF53067">
    <property type="entry name" value="Actin-like ATPase domain"/>
    <property type="match status" value="2"/>
</dbReference>
<dbReference type="CDD" id="cd24123">
    <property type="entry name" value="ASKHA_NBD_PanK-II_Pank4"/>
    <property type="match status" value="1"/>
</dbReference>
<evidence type="ECO:0000256" key="5">
    <source>
        <dbReference type="ARBA" id="ARBA00022741"/>
    </source>
</evidence>
<dbReference type="InterPro" id="IPR002791">
    <property type="entry name" value="ARMT1-like_metal-bd"/>
</dbReference>
<dbReference type="Proteomes" id="UP001491310">
    <property type="component" value="Unassembled WGS sequence"/>
</dbReference>
<evidence type="ECO:0000313" key="12">
    <source>
        <dbReference type="EMBL" id="KAK9909044.1"/>
    </source>
</evidence>
<dbReference type="Pfam" id="PF03630">
    <property type="entry name" value="Fumble"/>
    <property type="match status" value="1"/>
</dbReference>
<feature type="region of interest" description="Disordered" evidence="10">
    <location>
        <begin position="850"/>
        <end position="869"/>
    </location>
</feature>
<dbReference type="InterPro" id="IPR004567">
    <property type="entry name" value="Type_II_PanK"/>
</dbReference>
<evidence type="ECO:0000259" key="11">
    <source>
        <dbReference type="Pfam" id="PF01937"/>
    </source>
</evidence>
<evidence type="ECO:0000256" key="3">
    <source>
        <dbReference type="ARBA" id="ARBA00022596"/>
    </source>
</evidence>
<evidence type="ECO:0000256" key="4">
    <source>
        <dbReference type="ARBA" id="ARBA00022723"/>
    </source>
</evidence>
<keyword evidence="13" id="KW-1185">Reference proteome</keyword>
<organism evidence="12 13">
    <name type="scientific">Coccomyxa subellipsoidea</name>
    <dbReference type="NCBI Taxonomy" id="248742"/>
    <lineage>
        <taxon>Eukaryota</taxon>
        <taxon>Viridiplantae</taxon>
        <taxon>Chlorophyta</taxon>
        <taxon>core chlorophytes</taxon>
        <taxon>Trebouxiophyceae</taxon>
        <taxon>Trebouxiophyceae incertae sedis</taxon>
        <taxon>Coccomyxaceae</taxon>
        <taxon>Coccomyxa</taxon>
    </lineage>
</organism>
<dbReference type="InterPro" id="IPR043129">
    <property type="entry name" value="ATPase_NBD"/>
</dbReference>
<feature type="region of interest" description="Disordered" evidence="10">
    <location>
        <begin position="474"/>
        <end position="516"/>
    </location>
</feature>
<dbReference type="Gene3D" id="3.40.50.10880">
    <property type="entry name" value="Uncharacterised protein PF01937, DUF89, domain 3"/>
    <property type="match status" value="1"/>
</dbReference>
<reference evidence="12 13" key="1">
    <citation type="journal article" date="2024" name="Nat. Commun.">
        <title>Phylogenomics reveals the evolutionary origins of lichenization in chlorophyte algae.</title>
        <authorList>
            <person name="Puginier C."/>
            <person name="Libourel C."/>
            <person name="Otte J."/>
            <person name="Skaloud P."/>
            <person name="Haon M."/>
            <person name="Grisel S."/>
            <person name="Petersen M."/>
            <person name="Berrin J.G."/>
            <person name="Delaux P.M."/>
            <person name="Dal Grande F."/>
            <person name="Keller J."/>
        </authorList>
    </citation>
    <scope>NUCLEOTIDE SEQUENCE [LARGE SCALE GENOMIC DNA]</scope>
    <source>
        <strain evidence="12 13">SAG 216-7</strain>
    </source>
</reference>
<keyword evidence="3" id="KW-0533">Nickel</keyword>
<name>A0ABR2YPZ8_9CHLO</name>
<feature type="compositionally biased region" description="Low complexity" evidence="10">
    <location>
        <begin position="32"/>
        <end position="44"/>
    </location>
</feature>
<evidence type="ECO:0000256" key="10">
    <source>
        <dbReference type="SAM" id="MobiDB-lite"/>
    </source>
</evidence>
<evidence type="ECO:0000256" key="6">
    <source>
        <dbReference type="ARBA" id="ARBA00022801"/>
    </source>
</evidence>
<comment type="caution">
    <text evidence="12">The sequence shown here is derived from an EMBL/GenBank/DDBJ whole genome shotgun (WGS) entry which is preliminary data.</text>
</comment>
<accession>A0ABR2YPZ8</accession>
<dbReference type="Gene3D" id="3.30.420.40">
    <property type="match status" value="1"/>
</dbReference>
<dbReference type="NCBIfam" id="TIGR00555">
    <property type="entry name" value="panK_eukar"/>
    <property type="match status" value="1"/>
</dbReference>
<evidence type="ECO:0000256" key="7">
    <source>
        <dbReference type="ARBA" id="ARBA00022840"/>
    </source>
</evidence>
<dbReference type="Gene3D" id="3.30.420.510">
    <property type="match status" value="1"/>
</dbReference>
<dbReference type="InterPro" id="IPR035073">
    <property type="entry name" value="At2g17340_3_helix_bundle"/>
</dbReference>
<evidence type="ECO:0000256" key="1">
    <source>
        <dbReference type="ARBA" id="ARBA00001936"/>
    </source>
</evidence>
<evidence type="ECO:0000313" key="13">
    <source>
        <dbReference type="Proteomes" id="UP001491310"/>
    </source>
</evidence>
<dbReference type="SUPFAM" id="SSF111321">
    <property type="entry name" value="AF1104-like"/>
    <property type="match status" value="1"/>
</dbReference>
<evidence type="ECO:0000256" key="9">
    <source>
        <dbReference type="ARBA" id="ARBA00023211"/>
    </source>
</evidence>
<dbReference type="PANTHER" id="PTHR12280:SF20">
    <property type="entry name" value="4'-PHOSPHOPANTETHEINE PHOSPHATASE"/>
    <property type="match status" value="1"/>
</dbReference>
<keyword evidence="7" id="KW-0067">ATP-binding</keyword>
<keyword evidence="8" id="KW-0173">Coenzyme A biosynthesis</keyword>
<feature type="compositionally biased region" description="Pro residues" evidence="10">
    <location>
        <begin position="504"/>
        <end position="514"/>
    </location>
</feature>
<comment type="cofactor">
    <cofactor evidence="2">
        <name>Ni(2+)</name>
        <dbReference type="ChEBI" id="CHEBI:49786"/>
    </cofactor>
</comment>
<gene>
    <name evidence="12" type="ORF">WJX75_006448</name>
</gene>
<dbReference type="InterPro" id="IPR036075">
    <property type="entry name" value="ARMT-1-like_metal-bd_sf"/>
</dbReference>
<feature type="region of interest" description="Disordered" evidence="10">
    <location>
        <begin position="1"/>
        <end position="47"/>
    </location>
</feature>
<feature type="domain" description="Damage-control phosphatase ARMT1-like metal-binding" evidence="11">
    <location>
        <begin position="613"/>
        <end position="942"/>
    </location>
</feature>
<dbReference type="EMBL" id="JALJOT010000007">
    <property type="protein sequence ID" value="KAK9909044.1"/>
    <property type="molecule type" value="Genomic_DNA"/>
</dbReference>
<evidence type="ECO:0000256" key="8">
    <source>
        <dbReference type="ARBA" id="ARBA00022993"/>
    </source>
</evidence>
<protein>
    <recommendedName>
        <fullName evidence="11">Damage-control phosphatase ARMT1-like metal-binding domain-containing protein</fullName>
    </recommendedName>
</protein>